<reference evidence="2" key="1">
    <citation type="journal article" date="2015" name="Nature">
        <title>Complex archaea that bridge the gap between prokaryotes and eukaryotes.</title>
        <authorList>
            <person name="Spang A."/>
            <person name="Saw J.H."/>
            <person name="Jorgensen S.L."/>
            <person name="Zaremba-Niedzwiedzka K."/>
            <person name="Martijn J."/>
            <person name="Lind A.E."/>
            <person name="van Eijk R."/>
            <person name="Schleper C."/>
            <person name="Guy L."/>
            <person name="Ettema T.J."/>
        </authorList>
    </citation>
    <scope>NUCLEOTIDE SEQUENCE</scope>
</reference>
<feature type="compositionally biased region" description="Basic and acidic residues" evidence="1">
    <location>
        <begin position="193"/>
        <end position="206"/>
    </location>
</feature>
<comment type="caution">
    <text evidence="2">The sequence shown here is derived from an EMBL/GenBank/DDBJ whole genome shotgun (WGS) entry which is preliminary data.</text>
</comment>
<name>A0A0F9SLH9_9ZZZZ</name>
<evidence type="ECO:0000256" key="1">
    <source>
        <dbReference type="SAM" id="MobiDB-lite"/>
    </source>
</evidence>
<proteinExistence type="predicted"/>
<accession>A0A0F9SLH9</accession>
<dbReference type="AlphaFoldDB" id="A0A0F9SLH9"/>
<organism evidence="2">
    <name type="scientific">marine sediment metagenome</name>
    <dbReference type="NCBI Taxonomy" id="412755"/>
    <lineage>
        <taxon>unclassified sequences</taxon>
        <taxon>metagenomes</taxon>
        <taxon>ecological metagenomes</taxon>
    </lineage>
</organism>
<sequence length="216" mass="25059">MKSNLAIIQEFSKRTGITDPVIDSYIKAQETDIGSIEEFSSRTGITDPKVDYLVEKQAGYTDWDESLWPAREPYDQFSRVAYPRSEARWQWMPIYPNYHMHAAQRDFMESGFRPGQNTSGKFIPRGKMVISGIRAWDDKPLSEAERQVRENRLDKIDEKVSNLTDNWLSFFRGGMRGGFGICEPRRRNYVDGEWRKAPKKLPEPPKKLTNGDNNES</sequence>
<protein>
    <submittedName>
        <fullName evidence="2">Uncharacterized protein</fullName>
    </submittedName>
</protein>
<dbReference type="EMBL" id="LAZR01000597">
    <property type="protein sequence ID" value="KKN63222.1"/>
    <property type="molecule type" value="Genomic_DNA"/>
</dbReference>
<evidence type="ECO:0000313" key="2">
    <source>
        <dbReference type="EMBL" id="KKN63222.1"/>
    </source>
</evidence>
<feature type="region of interest" description="Disordered" evidence="1">
    <location>
        <begin position="193"/>
        <end position="216"/>
    </location>
</feature>
<gene>
    <name evidence="2" type="ORF">LCGC14_0504120</name>
</gene>